<protein>
    <submittedName>
        <fullName evidence="1">Unnamed protein product</fullName>
    </submittedName>
</protein>
<name>A0ACB5UCC0_AMBMO</name>
<dbReference type="Proteomes" id="UP001165064">
    <property type="component" value="Unassembled WGS sequence"/>
</dbReference>
<comment type="caution">
    <text evidence="1">The sequence shown here is derived from an EMBL/GenBank/DDBJ whole genome shotgun (WGS) entry which is preliminary data.</text>
</comment>
<reference evidence="1" key="1">
    <citation type="submission" date="2023-04" db="EMBL/GenBank/DDBJ databases">
        <title>Ambrosiozyma monospora NBRC 10751.</title>
        <authorList>
            <person name="Ichikawa N."/>
            <person name="Sato H."/>
            <person name="Tonouchi N."/>
        </authorList>
    </citation>
    <scope>NUCLEOTIDE SEQUENCE</scope>
    <source>
        <strain evidence="1">NBRC 10751</strain>
    </source>
</reference>
<organism evidence="1 2">
    <name type="scientific">Ambrosiozyma monospora</name>
    <name type="common">Yeast</name>
    <name type="synonym">Endomycopsis monosporus</name>
    <dbReference type="NCBI Taxonomy" id="43982"/>
    <lineage>
        <taxon>Eukaryota</taxon>
        <taxon>Fungi</taxon>
        <taxon>Dikarya</taxon>
        <taxon>Ascomycota</taxon>
        <taxon>Saccharomycotina</taxon>
        <taxon>Pichiomycetes</taxon>
        <taxon>Pichiales</taxon>
        <taxon>Pichiaceae</taxon>
        <taxon>Ambrosiozyma</taxon>
    </lineage>
</organism>
<gene>
    <name evidence="1" type="ORF">Amon02_001282500</name>
</gene>
<sequence>MVPKPDESTDSPKKDIKRSSNESRMFKKQDDYDLPHLDNIVAEKNDNRMITDYEYDRLTKDLQDDLQGIDLDSIDPESVEFDRLPLSTQYVVLSHLRLRSRLRMGYSKDQLETLFPNSMDFSKFQIQMVQKRNFLTQRLMNVNGMDTDEGKVVNRRIAGDRDKAYALQRNEDGWSLSIPVQGDQEDNPIKLDDVHSIDDDSEVEWEDVDTNVATKRVGKPVPNDISPVKVFVDPSIHSKDALFVEENASSSEEDADFEDVAKVEESDNEDEDVKMKLQNRLNNVN</sequence>
<keyword evidence="2" id="KW-1185">Reference proteome</keyword>
<evidence type="ECO:0000313" key="2">
    <source>
        <dbReference type="Proteomes" id="UP001165064"/>
    </source>
</evidence>
<accession>A0ACB5UCC0</accession>
<dbReference type="EMBL" id="BSXS01016082">
    <property type="protein sequence ID" value="GMF07271.1"/>
    <property type="molecule type" value="Genomic_DNA"/>
</dbReference>
<proteinExistence type="predicted"/>
<evidence type="ECO:0000313" key="1">
    <source>
        <dbReference type="EMBL" id="GMF07271.1"/>
    </source>
</evidence>